<evidence type="ECO:0000256" key="9">
    <source>
        <dbReference type="ARBA" id="ARBA00046777"/>
    </source>
</evidence>
<dbReference type="InterPro" id="IPR003959">
    <property type="entry name" value="ATPase_AAA_core"/>
</dbReference>
<evidence type="ECO:0000256" key="3">
    <source>
        <dbReference type="ARBA" id="ARBA00019083"/>
    </source>
</evidence>
<name>A0AAW1TZG7_9CUCU</name>
<comment type="caution">
    <text evidence="12">The sequence shown here is derived from an EMBL/GenBank/DDBJ whole genome shotgun (WGS) entry which is preliminary data.</text>
</comment>
<evidence type="ECO:0000256" key="7">
    <source>
        <dbReference type="ARBA" id="ARBA00023125"/>
    </source>
</evidence>
<evidence type="ECO:0000256" key="6">
    <source>
        <dbReference type="ARBA" id="ARBA00022840"/>
    </source>
</evidence>
<evidence type="ECO:0000256" key="8">
    <source>
        <dbReference type="ARBA" id="ARBA00023242"/>
    </source>
</evidence>
<dbReference type="AlphaFoldDB" id="A0AAW1TZG7"/>
<dbReference type="SUPFAM" id="SSF52540">
    <property type="entry name" value="P-loop containing nucleoside triphosphate hydrolases"/>
    <property type="match status" value="1"/>
</dbReference>
<proteinExistence type="inferred from homology"/>
<dbReference type="InterPro" id="IPR027417">
    <property type="entry name" value="P-loop_NTPase"/>
</dbReference>
<gene>
    <name evidence="12" type="ORF">WA026_002171</name>
</gene>
<dbReference type="InterPro" id="IPR003593">
    <property type="entry name" value="AAA+_ATPase"/>
</dbReference>
<dbReference type="PIRSF" id="PIRSF007858">
    <property type="entry name" value="ORC4"/>
    <property type="match status" value="1"/>
</dbReference>
<keyword evidence="4 10" id="KW-0235">DNA replication</keyword>
<dbReference type="FunFam" id="3.40.50.300:FF:000649">
    <property type="entry name" value="Origin recognition complex subunit 4"/>
    <property type="match status" value="1"/>
</dbReference>
<comment type="function">
    <text evidence="10">Component of the origin recognition complex (ORC) that binds origins of replication.</text>
</comment>
<dbReference type="PANTHER" id="PTHR12087:SF0">
    <property type="entry name" value="ORIGIN RECOGNITION COMPLEX SUBUNIT 4"/>
    <property type="match status" value="1"/>
</dbReference>
<protein>
    <recommendedName>
        <fullName evidence="3 10">Origin recognition complex subunit 4</fullName>
    </recommendedName>
</protein>
<evidence type="ECO:0000256" key="5">
    <source>
        <dbReference type="ARBA" id="ARBA00022741"/>
    </source>
</evidence>
<dbReference type="CDD" id="cd00009">
    <property type="entry name" value="AAA"/>
    <property type="match status" value="1"/>
</dbReference>
<evidence type="ECO:0000256" key="10">
    <source>
        <dbReference type="PIRNR" id="PIRNR007858"/>
    </source>
</evidence>
<comment type="subunit">
    <text evidence="9">Component of ORC, a complex composed of at least 6 subunits: ORC1, ORC2, ORC3, ORC4, ORC5 and ORC6. ORC is regulated in a cell-cycle dependent manner. It is sequentially assembled at the exit from anaphase of mitosis and disassembled as cells enter S phase. Interacts with DBF4. Interacts with POLQ.</text>
</comment>
<keyword evidence="7 10" id="KW-0238">DNA-binding</keyword>
<dbReference type="GO" id="GO:0005737">
    <property type="term" value="C:cytoplasm"/>
    <property type="evidence" value="ECO:0007669"/>
    <property type="project" value="UniProtKB-ARBA"/>
</dbReference>
<dbReference type="PANTHER" id="PTHR12087">
    <property type="entry name" value="ORIGIN RECOGNITION COMPLEX SUBUNIT 4"/>
    <property type="match status" value="1"/>
</dbReference>
<dbReference type="Pfam" id="PF14629">
    <property type="entry name" value="ORC4_C"/>
    <property type="match status" value="1"/>
</dbReference>
<dbReference type="SMART" id="SM00382">
    <property type="entry name" value="AAA"/>
    <property type="match status" value="1"/>
</dbReference>
<accession>A0AAW1TZG7</accession>
<keyword evidence="6" id="KW-0067">ATP-binding</keyword>
<dbReference type="GO" id="GO:0016887">
    <property type="term" value="F:ATP hydrolysis activity"/>
    <property type="evidence" value="ECO:0007669"/>
    <property type="project" value="InterPro"/>
</dbReference>
<dbReference type="Proteomes" id="UP001431783">
    <property type="component" value="Unassembled WGS sequence"/>
</dbReference>
<dbReference type="GO" id="GO:0003688">
    <property type="term" value="F:DNA replication origin binding"/>
    <property type="evidence" value="ECO:0007669"/>
    <property type="project" value="TreeGrafter"/>
</dbReference>
<keyword evidence="5" id="KW-0547">Nucleotide-binding</keyword>
<evidence type="ECO:0000256" key="2">
    <source>
        <dbReference type="ARBA" id="ARBA00005334"/>
    </source>
</evidence>
<dbReference type="GO" id="GO:0005664">
    <property type="term" value="C:nuclear origin of replication recognition complex"/>
    <property type="evidence" value="ECO:0007669"/>
    <property type="project" value="TreeGrafter"/>
</dbReference>
<comment type="similarity">
    <text evidence="2 10">Belongs to the ORC4 family.</text>
</comment>
<evidence type="ECO:0000256" key="1">
    <source>
        <dbReference type="ARBA" id="ARBA00004123"/>
    </source>
</evidence>
<dbReference type="GO" id="GO:0005524">
    <property type="term" value="F:ATP binding"/>
    <property type="evidence" value="ECO:0007669"/>
    <property type="project" value="UniProtKB-KW"/>
</dbReference>
<evidence type="ECO:0000259" key="11">
    <source>
        <dbReference type="SMART" id="SM00382"/>
    </source>
</evidence>
<dbReference type="EMBL" id="JARQZJ010000031">
    <property type="protein sequence ID" value="KAK9873813.1"/>
    <property type="molecule type" value="Genomic_DNA"/>
</dbReference>
<evidence type="ECO:0000313" key="12">
    <source>
        <dbReference type="EMBL" id="KAK9873813.1"/>
    </source>
</evidence>
<comment type="subcellular location">
    <subcellularLocation>
        <location evidence="1 10">Nucleus</location>
    </subcellularLocation>
</comment>
<reference evidence="12 13" key="1">
    <citation type="submission" date="2023-03" db="EMBL/GenBank/DDBJ databases">
        <title>Genome insight into feeding habits of ladybird beetles.</title>
        <authorList>
            <person name="Li H.-S."/>
            <person name="Huang Y.-H."/>
            <person name="Pang H."/>
        </authorList>
    </citation>
    <scope>NUCLEOTIDE SEQUENCE [LARGE SCALE GENOMIC DNA]</scope>
    <source>
        <strain evidence="12">SYSU_2023b</strain>
        <tissue evidence="12">Whole body</tissue>
    </source>
</reference>
<dbReference type="Gene3D" id="3.40.50.300">
    <property type="entry name" value="P-loop containing nucleotide triphosphate hydrolases"/>
    <property type="match status" value="1"/>
</dbReference>
<keyword evidence="8 10" id="KW-0539">Nucleus</keyword>
<dbReference type="GO" id="GO:0006270">
    <property type="term" value="P:DNA replication initiation"/>
    <property type="evidence" value="ECO:0007669"/>
    <property type="project" value="TreeGrafter"/>
</dbReference>
<evidence type="ECO:0000256" key="4">
    <source>
        <dbReference type="ARBA" id="ARBA00022705"/>
    </source>
</evidence>
<sequence length="451" mass="51445">MLNVISNFEINVALPVELYIIKNMKEDKIIANVRKCLYENIYENINLTSYEDQRLKVSTLIQSTVEYGEANSALVIGPRGSGKTTLVQDVLKEVTSKKSFIDNSFLVELNGLIHTNDNLALKSITRQMNLLNVVEGKVFGSFAENFAFLLASLKSGQKESSKSVIFILDEFDFFCAHHNQTLLYNLFDISQSAQTAICVLGITCRLDVMELLEKRIKSRFSHRQIFTFADTHSDENQLFEAQLKNVNELLTIAKSVKGLSTSYKNNWNKHIQDLMKNKQMKNIIQRLIDINIDKNCLKNFLTSVILNLQDDDAVLSVSQFQEQLELFERDEKVQVLKDLNVLELCLIIAMKHHTEIYVNQPMNFEMILTRYMKFANANSSIQSVQRPVIMKAFEHLQHSELIALVTTGGSKFQKEYQLFKLLATSKQIAEAVKLSPGLPTEVIQWANSSLI</sequence>
<organism evidence="12 13">
    <name type="scientific">Henosepilachna vigintioctopunctata</name>
    <dbReference type="NCBI Taxonomy" id="420089"/>
    <lineage>
        <taxon>Eukaryota</taxon>
        <taxon>Metazoa</taxon>
        <taxon>Ecdysozoa</taxon>
        <taxon>Arthropoda</taxon>
        <taxon>Hexapoda</taxon>
        <taxon>Insecta</taxon>
        <taxon>Pterygota</taxon>
        <taxon>Neoptera</taxon>
        <taxon>Endopterygota</taxon>
        <taxon>Coleoptera</taxon>
        <taxon>Polyphaga</taxon>
        <taxon>Cucujiformia</taxon>
        <taxon>Coccinelloidea</taxon>
        <taxon>Coccinellidae</taxon>
        <taxon>Epilachninae</taxon>
        <taxon>Epilachnini</taxon>
        <taxon>Henosepilachna</taxon>
    </lineage>
</organism>
<feature type="domain" description="AAA+ ATPase" evidence="11">
    <location>
        <begin position="69"/>
        <end position="230"/>
    </location>
</feature>
<evidence type="ECO:0000313" key="13">
    <source>
        <dbReference type="Proteomes" id="UP001431783"/>
    </source>
</evidence>
<dbReference type="InterPro" id="IPR032705">
    <property type="entry name" value="ORC4_C"/>
</dbReference>
<keyword evidence="13" id="KW-1185">Reference proteome</keyword>
<dbReference type="Pfam" id="PF00004">
    <property type="entry name" value="AAA"/>
    <property type="match status" value="1"/>
</dbReference>
<dbReference type="InterPro" id="IPR016527">
    <property type="entry name" value="ORC4"/>
</dbReference>